<evidence type="ECO:0008006" key="9">
    <source>
        <dbReference type="Google" id="ProtNLM"/>
    </source>
</evidence>
<sequence length="499" mass="55375">MQSQMYSLLATPLVTGLVGYCTNWLAIKMLFRPHKKSVFSLGWQGVIPKNRQKLAGEIGALVGDKLLRTDDIQSAFFSENMQDKLERAIETELKTFMEKDFGTLEQIIEKTGLKSKTAITALLGEINSDGVLDSFFHGISEKISSEIYSMKIGELEEYTENIKSAVNAVLSTGKIQAEASNSISASINNFVMSGKSLTDIIPESLTAKTGQLSGFITNKILDAMDKAMADPATRKKVSKQLINIKNSHFKDGAVDQLKLGVLNMFMTEDTIDEMVDKYLPNLITSVKDSEEVKKKIAMSINDYITGILKKPLFMHADTLGMEALFQLRSSVVTAARGTLDSSEFSSKMSGMIIGMIKQNSEKTLGELLDELQLKDALDAKLANGFSLKIQDAAEFLTKMASGLHIRNIYSVVPKKLFYAVKIALLKEINKIVEKNSPKMLEAINFPKITEDRINTLNLYEVENLLFSFMRDSFRWINILGFIIGFLLGAVQIGVTYLLG</sequence>
<dbReference type="PANTHER" id="PTHR35791:SF1">
    <property type="entry name" value="UPF0754 MEMBRANE PROTEIN YHEB"/>
    <property type="match status" value="1"/>
</dbReference>
<keyword evidence="8" id="KW-1185">Reference proteome</keyword>
<evidence type="ECO:0000313" key="7">
    <source>
        <dbReference type="EMBL" id="ADD68337.1"/>
    </source>
</evidence>
<name>D4H8I8_DENA2</name>
<dbReference type="OrthoDB" id="3631561at2"/>
<feature type="transmembrane region" description="Helical" evidence="6">
    <location>
        <begin position="475"/>
        <end position="498"/>
    </location>
</feature>
<evidence type="ECO:0000256" key="2">
    <source>
        <dbReference type="ARBA" id="ARBA00008053"/>
    </source>
</evidence>
<protein>
    <recommendedName>
        <fullName evidence="9">DUF445 domain-containing protein</fullName>
    </recommendedName>
</protein>
<dbReference type="Proteomes" id="UP000002012">
    <property type="component" value="Chromosome"/>
</dbReference>
<keyword evidence="5 6" id="KW-0472">Membrane</keyword>
<dbReference type="GO" id="GO:0012505">
    <property type="term" value="C:endomembrane system"/>
    <property type="evidence" value="ECO:0007669"/>
    <property type="project" value="UniProtKB-SubCell"/>
</dbReference>
<evidence type="ECO:0000256" key="5">
    <source>
        <dbReference type="ARBA" id="ARBA00023136"/>
    </source>
</evidence>
<dbReference type="eggNOG" id="COG4399">
    <property type="taxonomic scope" value="Bacteria"/>
</dbReference>
<proteinExistence type="inferred from homology"/>
<dbReference type="KEGG" id="dap:Dacet_1568"/>
<dbReference type="Pfam" id="PF04286">
    <property type="entry name" value="DUF445"/>
    <property type="match status" value="1"/>
</dbReference>
<dbReference type="RefSeq" id="WP_013010851.1">
    <property type="nucleotide sequence ID" value="NC_013943.1"/>
</dbReference>
<dbReference type="PaxDb" id="522772-Dacet_1568"/>
<dbReference type="STRING" id="522772.Dacet_1568"/>
<gene>
    <name evidence="7" type="ordered locus">Dacet_1568</name>
</gene>
<evidence type="ECO:0000256" key="4">
    <source>
        <dbReference type="ARBA" id="ARBA00022989"/>
    </source>
</evidence>
<dbReference type="HOGENOM" id="CLU_042384_0_1_0"/>
<evidence type="ECO:0000256" key="1">
    <source>
        <dbReference type="ARBA" id="ARBA00004308"/>
    </source>
</evidence>
<organism evidence="7 8">
    <name type="scientific">Denitrovibrio acetiphilus (strain DSM 12809 / NBRC 114555 / N2460)</name>
    <dbReference type="NCBI Taxonomy" id="522772"/>
    <lineage>
        <taxon>Bacteria</taxon>
        <taxon>Pseudomonadati</taxon>
        <taxon>Deferribacterota</taxon>
        <taxon>Deferribacteres</taxon>
        <taxon>Deferribacterales</taxon>
        <taxon>Geovibrionaceae</taxon>
        <taxon>Denitrovibrio</taxon>
    </lineage>
</organism>
<comment type="similarity">
    <text evidence="2">Belongs to the UPF0754 family.</text>
</comment>
<evidence type="ECO:0000313" key="8">
    <source>
        <dbReference type="Proteomes" id="UP000002012"/>
    </source>
</evidence>
<dbReference type="InterPro" id="IPR007383">
    <property type="entry name" value="DUF445"/>
</dbReference>
<dbReference type="EMBL" id="CP001968">
    <property type="protein sequence ID" value="ADD68337.1"/>
    <property type="molecule type" value="Genomic_DNA"/>
</dbReference>
<feature type="transmembrane region" description="Helical" evidence="6">
    <location>
        <begin position="6"/>
        <end position="27"/>
    </location>
</feature>
<comment type="subcellular location">
    <subcellularLocation>
        <location evidence="1">Endomembrane system</location>
    </subcellularLocation>
</comment>
<dbReference type="InParanoid" id="D4H8I8"/>
<accession>D4H8I8</accession>
<keyword evidence="4 6" id="KW-1133">Transmembrane helix</keyword>
<dbReference type="AlphaFoldDB" id="D4H8I8"/>
<evidence type="ECO:0000256" key="3">
    <source>
        <dbReference type="ARBA" id="ARBA00022692"/>
    </source>
</evidence>
<keyword evidence="3 6" id="KW-0812">Transmembrane</keyword>
<evidence type="ECO:0000256" key="6">
    <source>
        <dbReference type="SAM" id="Phobius"/>
    </source>
</evidence>
<reference evidence="7 8" key="1">
    <citation type="journal article" date="2010" name="Stand. Genomic Sci.">
        <title>Complete genome sequence of Denitrovibrio acetiphilus type strain (N2460).</title>
        <authorList>
            <person name="Kiss H."/>
            <person name="Lang E."/>
            <person name="Lapidus A."/>
            <person name="Copeland A."/>
            <person name="Nolan M."/>
            <person name="Glavina Del Rio T."/>
            <person name="Chen F."/>
            <person name="Lucas S."/>
            <person name="Tice H."/>
            <person name="Cheng J.F."/>
            <person name="Han C."/>
            <person name="Goodwin L."/>
            <person name="Pitluck S."/>
            <person name="Liolios K."/>
            <person name="Pati A."/>
            <person name="Ivanova N."/>
            <person name="Mavromatis K."/>
            <person name="Chen A."/>
            <person name="Palaniappan K."/>
            <person name="Land M."/>
            <person name="Hauser L."/>
            <person name="Chang Y.J."/>
            <person name="Jeffries C.D."/>
            <person name="Detter J.C."/>
            <person name="Brettin T."/>
            <person name="Spring S."/>
            <person name="Rohde M."/>
            <person name="Goker M."/>
            <person name="Woyke T."/>
            <person name="Bristow J."/>
            <person name="Eisen J.A."/>
            <person name="Markowitz V."/>
            <person name="Hugenholtz P."/>
            <person name="Kyrpides N.C."/>
            <person name="Klenk H.P."/>
        </authorList>
    </citation>
    <scope>NUCLEOTIDE SEQUENCE [LARGE SCALE GENOMIC DNA]</scope>
    <source>
        <strain evidence="8">DSM 12809 / NBRC 114555 / N2460</strain>
    </source>
</reference>
<dbReference type="PANTHER" id="PTHR35791">
    <property type="entry name" value="UPF0754 MEMBRANE PROTEIN YHEB"/>
    <property type="match status" value="1"/>
</dbReference>